<keyword evidence="5" id="KW-0539">Nucleus</keyword>
<feature type="region of interest" description="Disordered" evidence="6">
    <location>
        <begin position="1"/>
        <end position="35"/>
    </location>
</feature>
<dbReference type="GO" id="GO:0006355">
    <property type="term" value="P:regulation of DNA-templated transcription"/>
    <property type="evidence" value="ECO:0007669"/>
    <property type="project" value="InterPro"/>
</dbReference>
<evidence type="ECO:0000256" key="6">
    <source>
        <dbReference type="SAM" id="MobiDB-lite"/>
    </source>
</evidence>
<dbReference type="GO" id="GO:0006325">
    <property type="term" value="P:chromatin organization"/>
    <property type="evidence" value="ECO:0007669"/>
    <property type="project" value="UniProtKB-KW"/>
</dbReference>
<feature type="domain" description="MRG" evidence="7">
    <location>
        <begin position="172"/>
        <end position="239"/>
    </location>
</feature>
<dbReference type="InterPro" id="IPR008676">
    <property type="entry name" value="MRG"/>
</dbReference>
<dbReference type="AlphaFoldDB" id="A0A8K0HV57"/>
<dbReference type="Pfam" id="PF05712">
    <property type="entry name" value="MRG"/>
    <property type="match status" value="1"/>
</dbReference>
<dbReference type="Proteomes" id="UP000797356">
    <property type="component" value="Chromosome 1"/>
</dbReference>
<protein>
    <submittedName>
        <fullName evidence="8">Protein MRG1</fullName>
    </submittedName>
</protein>
<comment type="subcellular location">
    <subcellularLocation>
        <location evidence="1">Nucleus</location>
    </subcellularLocation>
</comment>
<keyword evidence="4" id="KW-0804">Transcription</keyword>
<sequence>MGSSYTGGGNKDESTMEGGGGAKAEPSASDSPAAGAFSEGEKVLAYHGPRIYEAKCQPNIYRYPTIANLCLSFCRVGARSLKVRSCKVEFYLKIIVKHRPRKVLPWDEWVGTDRLMKFSPENVRMQQELAKNQNADKIPKSGRSIQNKPKGSNDAKADKEDLKNHVSKGKKRKAQFGNEEKDTKSAEKLVILQFPLTLKKQLVDDWEFVTQLGKLVKLPRSPNIDDILKKYLDYRTKKDGLIAFYLSLRITFCLIGVGYACFPGVIGTTFLTIYCESISLPPEDLIRLLFPVEFQKKDKLSCHLSFLSVLNSLKMFGFQHIVISIKLPELLAYVNMEEEALAKLQQKLVDFLKYGFPS</sequence>
<comment type="caution">
    <text evidence="8">The sequence shown here is derived from an EMBL/GenBank/DDBJ whole genome shotgun (WGS) entry which is preliminary data.</text>
</comment>
<keyword evidence="9" id="KW-1185">Reference proteome</keyword>
<evidence type="ECO:0000256" key="5">
    <source>
        <dbReference type="ARBA" id="ARBA00023242"/>
    </source>
</evidence>
<gene>
    <name evidence="8" type="ORF">COCNU_01G010910</name>
</gene>
<evidence type="ECO:0000256" key="4">
    <source>
        <dbReference type="ARBA" id="ARBA00023163"/>
    </source>
</evidence>
<dbReference type="InterPro" id="IPR026541">
    <property type="entry name" value="MRG_dom"/>
</dbReference>
<dbReference type="GO" id="GO:0000123">
    <property type="term" value="C:histone acetyltransferase complex"/>
    <property type="evidence" value="ECO:0007669"/>
    <property type="project" value="TreeGrafter"/>
</dbReference>
<evidence type="ECO:0000313" key="9">
    <source>
        <dbReference type="Proteomes" id="UP000797356"/>
    </source>
</evidence>
<dbReference type="GO" id="GO:0005634">
    <property type="term" value="C:nucleus"/>
    <property type="evidence" value="ECO:0007669"/>
    <property type="project" value="UniProtKB-SubCell"/>
</dbReference>
<dbReference type="EMBL" id="CM017872">
    <property type="protein sequence ID" value="KAG1327157.1"/>
    <property type="molecule type" value="Genomic_DNA"/>
</dbReference>
<dbReference type="Gene3D" id="1.10.274.30">
    <property type="entry name" value="MRG domain"/>
    <property type="match status" value="1"/>
</dbReference>
<evidence type="ECO:0000256" key="3">
    <source>
        <dbReference type="ARBA" id="ARBA00023015"/>
    </source>
</evidence>
<keyword evidence="3" id="KW-0805">Transcription regulation</keyword>
<feature type="compositionally biased region" description="Basic and acidic residues" evidence="6">
    <location>
        <begin position="151"/>
        <end position="164"/>
    </location>
</feature>
<name>A0A8K0HV57_COCNU</name>
<evidence type="ECO:0000256" key="2">
    <source>
        <dbReference type="ARBA" id="ARBA00022853"/>
    </source>
</evidence>
<reference evidence="8" key="2">
    <citation type="submission" date="2019-07" db="EMBL/GenBank/DDBJ databases">
        <authorList>
            <person name="Yang Y."/>
            <person name="Bocs S."/>
            <person name="Baudouin L."/>
        </authorList>
    </citation>
    <scope>NUCLEOTIDE SEQUENCE</scope>
    <source>
        <tissue evidence="8">Spear leaf of Hainan Tall coconut</tissue>
    </source>
</reference>
<keyword evidence="2" id="KW-0156">Chromatin regulator</keyword>
<accession>A0A8K0HV57</accession>
<dbReference type="Gene3D" id="2.30.30.140">
    <property type="match status" value="1"/>
</dbReference>
<dbReference type="PANTHER" id="PTHR10880">
    <property type="entry name" value="MORTALITY FACTOR 4-LIKE PROTEIN"/>
    <property type="match status" value="1"/>
</dbReference>
<evidence type="ECO:0000259" key="7">
    <source>
        <dbReference type="Pfam" id="PF05712"/>
    </source>
</evidence>
<dbReference type="OrthoDB" id="124855at2759"/>
<dbReference type="InterPro" id="IPR038217">
    <property type="entry name" value="MRG_C_sf"/>
</dbReference>
<feature type="region of interest" description="Disordered" evidence="6">
    <location>
        <begin position="131"/>
        <end position="180"/>
    </location>
</feature>
<dbReference type="PROSITE" id="PS51640">
    <property type="entry name" value="MRG"/>
    <property type="match status" value="1"/>
</dbReference>
<proteinExistence type="predicted"/>
<organism evidence="8 9">
    <name type="scientific">Cocos nucifera</name>
    <name type="common">Coconut palm</name>
    <dbReference type="NCBI Taxonomy" id="13894"/>
    <lineage>
        <taxon>Eukaryota</taxon>
        <taxon>Viridiplantae</taxon>
        <taxon>Streptophyta</taxon>
        <taxon>Embryophyta</taxon>
        <taxon>Tracheophyta</taxon>
        <taxon>Spermatophyta</taxon>
        <taxon>Magnoliopsida</taxon>
        <taxon>Liliopsida</taxon>
        <taxon>Arecaceae</taxon>
        <taxon>Arecoideae</taxon>
        <taxon>Cocoseae</taxon>
        <taxon>Attaleinae</taxon>
        <taxon>Cocos</taxon>
    </lineage>
</organism>
<dbReference type="SUPFAM" id="SSF54160">
    <property type="entry name" value="Chromo domain-like"/>
    <property type="match status" value="1"/>
</dbReference>
<feature type="compositionally biased region" description="Basic residues" evidence="6">
    <location>
        <begin position="165"/>
        <end position="174"/>
    </location>
</feature>
<evidence type="ECO:0000256" key="1">
    <source>
        <dbReference type="ARBA" id="ARBA00004123"/>
    </source>
</evidence>
<dbReference type="PANTHER" id="PTHR10880:SF15">
    <property type="entry name" value="MSL COMPLEX SUBUNIT 3"/>
    <property type="match status" value="1"/>
</dbReference>
<dbReference type="InterPro" id="IPR016197">
    <property type="entry name" value="Chromo-like_dom_sf"/>
</dbReference>
<evidence type="ECO:0000313" key="8">
    <source>
        <dbReference type="EMBL" id="KAG1327157.1"/>
    </source>
</evidence>
<reference evidence="8" key="1">
    <citation type="journal article" date="2017" name="Gigascience">
        <title>The genome draft of coconut (Cocos nucifera).</title>
        <authorList>
            <person name="Xiao Y."/>
            <person name="Xu P."/>
            <person name="Fan H."/>
            <person name="Baudouin L."/>
            <person name="Xia W."/>
            <person name="Bocs S."/>
            <person name="Xu J."/>
            <person name="Li Q."/>
            <person name="Guo A."/>
            <person name="Zhou L."/>
            <person name="Li J."/>
            <person name="Wu Y."/>
            <person name="Ma Z."/>
            <person name="Armero A."/>
            <person name="Issali A.E."/>
            <person name="Liu N."/>
            <person name="Peng M."/>
            <person name="Yang Y."/>
        </authorList>
    </citation>
    <scope>NUCLEOTIDE SEQUENCE</scope>
    <source>
        <tissue evidence="8">Spear leaf of Hainan Tall coconut</tissue>
    </source>
</reference>